<feature type="transmembrane region" description="Helical" evidence="1">
    <location>
        <begin position="90"/>
        <end position="107"/>
    </location>
</feature>
<accession>A0A2N3G6E4</accession>
<keyword evidence="1" id="KW-0812">Transmembrane</keyword>
<dbReference type="AlphaFoldDB" id="A0A2N3G6E4"/>
<feature type="transmembrane region" description="Helical" evidence="1">
    <location>
        <begin position="169"/>
        <end position="202"/>
    </location>
</feature>
<feature type="transmembrane region" description="Helical" evidence="1">
    <location>
        <begin position="402"/>
        <end position="422"/>
    </location>
</feature>
<name>A0A2N3G6E4_9ACTN</name>
<feature type="transmembrane region" description="Helical" evidence="1">
    <location>
        <begin position="434"/>
        <end position="452"/>
    </location>
</feature>
<feature type="transmembrane region" description="Helical" evidence="1">
    <location>
        <begin position="144"/>
        <end position="163"/>
    </location>
</feature>
<gene>
    <name evidence="2" type="ORF">CVT63_03545</name>
</gene>
<protein>
    <recommendedName>
        <fullName evidence="4">Glycosyltransferase RgtA/B/C/D-like domain-containing protein</fullName>
    </recommendedName>
</protein>
<keyword evidence="1" id="KW-1133">Transmembrane helix</keyword>
<sequence length="499" mass="57665">MQETRYHIENATYRRLALYLVAVFALFQALYFALGVRFDGSSLPWFWQYLDPALLRTRLLESVLYLHSQPPLFNLFLGIVLKLAPDREMLLFQAIYLVCGLVFYWSIFSLQVELGVSKTIALILSTLFMASPSFVLYENWLFYTFPLATLVTLSALLLYEALARDHRWALWLFFTVLFLIAGIRSLFHFSFFIFVTAALAILNPAHRRRIAVAALIPFILLMSLYGKNQVLFGRFTTSTWMGMNVWTMTARNLPLVQRLQLIAEGKLSAVSQYDRFSELARYPATYLLGTTQYEDIPALQQVRKSTGYSNFNHVAYMSIADDYLKDALYVLKHDPPTYVSGSLRSWYAYFRSSSDYVFLAANRAKLAAINDVYDYLFYGKIPFDLARVPHLPIYTDSRGHCLYLFLLVGLPLVVGYGLRLFFTDKSLTRAQRITIMYLCFVVIFVALLGNFLETGENNRFRFMTDPFSLALLGLFMRRWVARRLNRTSGAARYPHNRPT</sequence>
<feature type="transmembrane region" description="Helical" evidence="1">
    <location>
        <begin position="209"/>
        <end position="226"/>
    </location>
</feature>
<feature type="transmembrane region" description="Helical" evidence="1">
    <location>
        <begin position="16"/>
        <end position="34"/>
    </location>
</feature>
<evidence type="ECO:0000256" key="1">
    <source>
        <dbReference type="SAM" id="Phobius"/>
    </source>
</evidence>
<evidence type="ECO:0000313" key="2">
    <source>
        <dbReference type="EMBL" id="PKQ28281.1"/>
    </source>
</evidence>
<dbReference type="Proteomes" id="UP000233654">
    <property type="component" value="Unassembled WGS sequence"/>
</dbReference>
<evidence type="ECO:0008006" key="4">
    <source>
        <dbReference type="Google" id="ProtNLM"/>
    </source>
</evidence>
<comment type="caution">
    <text evidence="2">The sequence shown here is derived from an EMBL/GenBank/DDBJ whole genome shotgun (WGS) entry which is preliminary data.</text>
</comment>
<keyword evidence="1" id="KW-0472">Membrane</keyword>
<proteinExistence type="predicted"/>
<feature type="transmembrane region" description="Helical" evidence="1">
    <location>
        <begin position="119"/>
        <end position="137"/>
    </location>
</feature>
<reference evidence="2 3" key="1">
    <citation type="journal article" date="2017" name="ISME J.">
        <title>Potential for microbial H2 and metal transformations associated with novel bacteria and archaea in deep terrestrial subsurface sediments.</title>
        <authorList>
            <person name="Hernsdorf A.W."/>
            <person name="Amano Y."/>
            <person name="Miyakawa K."/>
            <person name="Ise K."/>
            <person name="Suzuki Y."/>
            <person name="Anantharaman K."/>
            <person name="Probst A."/>
            <person name="Burstein D."/>
            <person name="Thomas B.C."/>
            <person name="Banfield J.F."/>
        </authorList>
    </citation>
    <scope>NUCLEOTIDE SEQUENCE [LARGE SCALE GENOMIC DNA]</scope>
    <source>
        <strain evidence="2">HGW-Actinobacteria-3</strain>
    </source>
</reference>
<organism evidence="2 3">
    <name type="scientific">Candidatus Anoxymicrobium japonicum</name>
    <dbReference type="NCBI Taxonomy" id="2013648"/>
    <lineage>
        <taxon>Bacteria</taxon>
        <taxon>Bacillati</taxon>
        <taxon>Actinomycetota</taxon>
        <taxon>Candidatus Geothermincolia</taxon>
        <taxon>Candidatus Geothermincolales</taxon>
        <taxon>Candidatus Anoxymicrobiaceae</taxon>
        <taxon>Candidatus Anoxymicrobium</taxon>
    </lineage>
</organism>
<dbReference type="EMBL" id="PHEX01000023">
    <property type="protein sequence ID" value="PKQ28281.1"/>
    <property type="molecule type" value="Genomic_DNA"/>
</dbReference>
<evidence type="ECO:0000313" key="3">
    <source>
        <dbReference type="Proteomes" id="UP000233654"/>
    </source>
</evidence>